<gene>
    <name evidence="1" type="ORF">CJD36_013870</name>
</gene>
<comment type="caution">
    <text evidence="1">The sequence shown here is derived from an EMBL/GenBank/DDBJ whole genome shotgun (WGS) entry which is preliminary data.</text>
</comment>
<evidence type="ECO:0000313" key="2">
    <source>
        <dbReference type="Proteomes" id="UP000239872"/>
    </source>
</evidence>
<sequence length="161" mass="18530">MPNTNKLETHQNILSDINPPNGWFTEEDIRNSPNKAYNTTQEFITYIDNTLPQATKKSEDLMDQLAAQQDIMVKVAYLTVDVDATYHIFLLVSLHDFHSPHMQAAKLLVEKFTDNSLDLSIRSTFTVDREQFMSYAAPDHFKLKHIRSIERGANPFSDNKI</sequence>
<dbReference type="Proteomes" id="UP000239872">
    <property type="component" value="Unassembled WGS sequence"/>
</dbReference>
<accession>A0A2S7SVT5</accession>
<dbReference type="RefSeq" id="WP_105039780.1">
    <property type="nucleotide sequence ID" value="NZ_PPSL01000003.1"/>
</dbReference>
<reference evidence="1 2" key="1">
    <citation type="submission" date="2018-01" db="EMBL/GenBank/DDBJ databases">
        <title>A novel member of the phylum Bacteroidetes isolated from glacier ice.</title>
        <authorList>
            <person name="Liu Q."/>
            <person name="Xin Y.-H."/>
        </authorList>
    </citation>
    <scope>NUCLEOTIDE SEQUENCE [LARGE SCALE GENOMIC DNA]</scope>
    <source>
        <strain evidence="1 2">RB1R16</strain>
    </source>
</reference>
<dbReference type="AlphaFoldDB" id="A0A2S7SVT5"/>
<organism evidence="1 2">
    <name type="scientific">Flavipsychrobacter stenotrophus</name>
    <dbReference type="NCBI Taxonomy" id="2077091"/>
    <lineage>
        <taxon>Bacteria</taxon>
        <taxon>Pseudomonadati</taxon>
        <taxon>Bacteroidota</taxon>
        <taxon>Chitinophagia</taxon>
        <taxon>Chitinophagales</taxon>
        <taxon>Chitinophagaceae</taxon>
        <taxon>Flavipsychrobacter</taxon>
    </lineage>
</organism>
<dbReference type="EMBL" id="PPSL01000003">
    <property type="protein sequence ID" value="PQJ11052.1"/>
    <property type="molecule type" value="Genomic_DNA"/>
</dbReference>
<name>A0A2S7SVT5_9BACT</name>
<protein>
    <submittedName>
        <fullName evidence="1">Uncharacterized protein</fullName>
    </submittedName>
</protein>
<evidence type="ECO:0000313" key="1">
    <source>
        <dbReference type="EMBL" id="PQJ11052.1"/>
    </source>
</evidence>
<proteinExistence type="predicted"/>
<keyword evidence="2" id="KW-1185">Reference proteome</keyword>